<evidence type="ECO:0000256" key="3">
    <source>
        <dbReference type="ARBA" id="ARBA00022643"/>
    </source>
</evidence>
<evidence type="ECO:0000259" key="5">
    <source>
        <dbReference type="Pfam" id="PF00881"/>
    </source>
</evidence>
<comment type="similarity">
    <text evidence="1">Belongs to the flavin oxidoreductase frp family.</text>
</comment>
<dbReference type="InterPro" id="IPR016446">
    <property type="entry name" value="Flavin_OxRdtase_Frp"/>
</dbReference>
<protein>
    <submittedName>
        <fullName evidence="6">FMN reductase (NADPH)</fullName>
        <ecNumber evidence="6">1.5.1.38</ecNumber>
    </submittedName>
</protein>
<dbReference type="InterPro" id="IPR000415">
    <property type="entry name" value="Nitroreductase-like"/>
</dbReference>
<organism evidence="6">
    <name type="scientific">bioreactor metagenome</name>
    <dbReference type="NCBI Taxonomy" id="1076179"/>
    <lineage>
        <taxon>unclassified sequences</taxon>
        <taxon>metagenomes</taxon>
        <taxon>ecological metagenomes</taxon>
    </lineage>
</organism>
<dbReference type="Gene3D" id="3.40.109.10">
    <property type="entry name" value="NADH Oxidase"/>
    <property type="match status" value="1"/>
</dbReference>
<evidence type="ECO:0000256" key="1">
    <source>
        <dbReference type="ARBA" id="ARBA00008366"/>
    </source>
</evidence>
<keyword evidence="4 6" id="KW-0560">Oxidoreductase</keyword>
<proteinExistence type="inferred from homology"/>
<reference evidence="6" key="1">
    <citation type="submission" date="2019-08" db="EMBL/GenBank/DDBJ databases">
        <authorList>
            <person name="Kucharzyk K."/>
            <person name="Murdoch R.W."/>
            <person name="Higgins S."/>
            <person name="Loffler F."/>
        </authorList>
    </citation>
    <scope>NUCLEOTIDE SEQUENCE</scope>
</reference>
<dbReference type="NCBIfam" id="NF008033">
    <property type="entry name" value="PRK10765.1"/>
    <property type="match status" value="1"/>
</dbReference>
<dbReference type="GO" id="GO:0052873">
    <property type="term" value="F:FMN reductase (NADPH) activity"/>
    <property type="evidence" value="ECO:0007669"/>
    <property type="project" value="UniProtKB-EC"/>
</dbReference>
<dbReference type="PANTHER" id="PTHR43425">
    <property type="entry name" value="OXYGEN-INSENSITIVE NADPH NITROREDUCTASE"/>
    <property type="match status" value="1"/>
</dbReference>
<dbReference type="EMBL" id="VSSQ01003451">
    <property type="protein sequence ID" value="MPM20753.1"/>
    <property type="molecule type" value="Genomic_DNA"/>
</dbReference>
<keyword evidence="2" id="KW-0285">Flavoprotein</keyword>
<dbReference type="PIRSF" id="PIRSF005426">
    <property type="entry name" value="Frp"/>
    <property type="match status" value="1"/>
</dbReference>
<dbReference type="CDD" id="cd02146">
    <property type="entry name" value="NfsA-like"/>
    <property type="match status" value="1"/>
</dbReference>
<evidence type="ECO:0000313" key="6">
    <source>
        <dbReference type="EMBL" id="MPM20753.1"/>
    </source>
</evidence>
<keyword evidence="3" id="KW-0288">FMN</keyword>
<name>A0A644Y2J9_9ZZZZ</name>
<feature type="domain" description="Nitroreductase" evidence="5">
    <location>
        <begin position="10"/>
        <end position="162"/>
    </location>
</feature>
<evidence type="ECO:0000256" key="4">
    <source>
        <dbReference type="ARBA" id="ARBA00023002"/>
    </source>
</evidence>
<gene>
    <name evidence="6" type="primary">nfrA1_8</name>
    <name evidence="6" type="ORF">SDC9_67189</name>
</gene>
<comment type="caution">
    <text evidence="6">The sequence shown here is derived from an EMBL/GenBank/DDBJ whole genome shotgun (WGS) entry which is preliminary data.</text>
</comment>
<evidence type="ECO:0000256" key="2">
    <source>
        <dbReference type="ARBA" id="ARBA00022630"/>
    </source>
</evidence>
<sequence>MNETMKVLLSQRSIRKFTKQEIEPEKLHEIISAAQWTATSSYFQTFTIINIKDPEKRATIAEIAGGQPWVVNAPVFLMFCADLHRAEKYWKDADKKVFSNHETFVVATVDAALAAQKAYIAAQSMGLGGVFVGGIRNDIKALCDLLKLPQLVYPVFGMCLGYPLGEQAQRPRLPLDIIFKTDTYDETKDEALINEYDQQVKEYYINRTSGKIDDTWSERCAKTLMEKPRYEVKDFIKAKGFTLS</sequence>
<dbReference type="EC" id="1.5.1.38" evidence="6"/>
<accession>A0A644Y2J9</accession>
<dbReference type="Pfam" id="PF00881">
    <property type="entry name" value="Nitroreductase"/>
    <property type="match status" value="1"/>
</dbReference>
<dbReference type="PANTHER" id="PTHR43425:SF2">
    <property type="entry name" value="OXYGEN-INSENSITIVE NADPH NITROREDUCTASE"/>
    <property type="match status" value="1"/>
</dbReference>
<dbReference type="InterPro" id="IPR029479">
    <property type="entry name" value="Nitroreductase"/>
</dbReference>
<dbReference type="SUPFAM" id="SSF55469">
    <property type="entry name" value="FMN-dependent nitroreductase-like"/>
    <property type="match status" value="1"/>
</dbReference>
<dbReference type="AlphaFoldDB" id="A0A644Y2J9"/>